<feature type="domain" description="LysM" evidence="5">
    <location>
        <begin position="294"/>
        <end position="339"/>
    </location>
</feature>
<dbReference type="EMBL" id="JAQJAE010000003">
    <property type="protein sequence ID" value="KAJ5602982.1"/>
    <property type="molecule type" value="Genomic_DNA"/>
</dbReference>
<dbReference type="InterPro" id="IPR029070">
    <property type="entry name" value="Chitinase_insertion_sf"/>
</dbReference>
<accession>A0AAD6H3M1</accession>
<evidence type="ECO:0000256" key="4">
    <source>
        <dbReference type="SAM" id="SignalP"/>
    </source>
</evidence>
<dbReference type="Gene3D" id="3.10.50.10">
    <property type="match status" value="1"/>
</dbReference>
<dbReference type="SMART" id="SM00257">
    <property type="entry name" value="LysM"/>
    <property type="match status" value="2"/>
</dbReference>
<evidence type="ECO:0000259" key="5">
    <source>
        <dbReference type="PROSITE" id="PS51782"/>
    </source>
</evidence>
<keyword evidence="2" id="KW-0147">Chitin-binding</keyword>
<organism evidence="6 7">
    <name type="scientific">Penicillium hordei</name>
    <dbReference type="NCBI Taxonomy" id="40994"/>
    <lineage>
        <taxon>Eukaryota</taxon>
        <taxon>Fungi</taxon>
        <taxon>Dikarya</taxon>
        <taxon>Ascomycota</taxon>
        <taxon>Pezizomycotina</taxon>
        <taxon>Eurotiomycetes</taxon>
        <taxon>Eurotiomycetidae</taxon>
        <taxon>Eurotiales</taxon>
        <taxon>Aspergillaceae</taxon>
        <taxon>Penicillium</taxon>
    </lineage>
</organism>
<comment type="similarity">
    <text evidence="1">Belongs to the glycosyl hydrolase 18 family. Chitinase class V subfamily.</text>
</comment>
<feature type="domain" description="LysM" evidence="5">
    <location>
        <begin position="358"/>
        <end position="407"/>
    </location>
</feature>
<dbReference type="AlphaFoldDB" id="A0AAD6H3M1"/>
<dbReference type="InterPro" id="IPR017853">
    <property type="entry name" value="GH"/>
</dbReference>
<dbReference type="GeneID" id="81587237"/>
<dbReference type="PANTHER" id="PTHR47700">
    <property type="entry name" value="V CHITINASE, PUTATIVE (AFU_ORTHOLOGUE AFUA_6G13720)-RELATED"/>
    <property type="match status" value="1"/>
</dbReference>
<dbReference type="InterPro" id="IPR053214">
    <property type="entry name" value="LysM12-like"/>
</dbReference>
<dbReference type="PROSITE" id="PS51782">
    <property type="entry name" value="LYSM"/>
    <property type="match status" value="2"/>
</dbReference>
<dbReference type="Pfam" id="PF01476">
    <property type="entry name" value="LysM"/>
    <property type="match status" value="1"/>
</dbReference>
<dbReference type="RefSeq" id="XP_056752780.1">
    <property type="nucleotide sequence ID" value="XM_056896995.1"/>
</dbReference>
<evidence type="ECO:0000313" key="6">
    <source>
        <dbReference type="EMBL" id="KAJ5602982.1"/>
    </source>
</evidence>
<feature type="signal peptide" evidence="4">
    <location>
        <begin position="1"/>
        <end position="23"/>
    </location>
</feature>
<comment type="caution">
    <text evidence="6">The sequence shown here is derived from an EMBL/GenBank/DDBJ whole genome shotgun (WGS) entry which is preliminary data.</text>
</comment>
<dbReference type="InterPro" id="IPR001223">
    <property type="entry name" value="Glyco_hydro18_cat"/>
</dbReference>
<gene>
    <name evidence="6" type="ORF">N7537_005938</name>
</gene>
<evidence type="ECO:0000256" key="2">
    <source>
        <dbReference type="ARBA" id="ARBA00022669"/>
    </source>
</evidence>
<feature type="chain" id="PRO_5041914609" description="LysM domain-containing protein" evidence="4">
    <location>
        <begin position="24"/>
        <end position="1011"/>
    </location>
</feature>
<reference evidence="6" key="2">
    <citation type="submission" date="2023-01" db="EMBL/GenBank/DDBJ databases">
        <authorList>
            <person name="Petersen C."/>
        </authorList>
    </citation>
    <scope>NUCLEOTIDE SEQUENCE</scope>
    <source>
        <strain evidence="6">IBT 12815</strain>
    </source>
</reference>
<dbReference type="GO" id="GO:0005975">
    <property type="term" value="P:carbohydrate metabolic process"/>
    <property type="evidence" value="ECO:0007669"/>
    <property type="project" value="InterPro"/>
</dbReference>
<dbReference type="InterPro" id="IPR036779">
    <property type="entry name" value="LysM_dom_sf"/>
</dbReference>
<evidence type="ECO:0000256" key="1">
    <source>
        <dbReference type="ARBA" id="ARBA00008682"/>
    </source>
</evidence>
<keyword evidence="7" id="KW-1185">Reference proteome</keyword>
<dbReference type="Gene3D" id="3.10.350.10">
    <property type="entry name" value="LysM domain"/>
    <property type="match status" value="2"/>
</dbReference>
<keyword evidence="4" id="KW-0732">Signal</keyword>
<dbReference type="GO" id="GO:0008061">
    <property type="term" value="F:chitin binding"/>
    <property type="evidence" value="ECO:0007669"/>
    <property type="project" value="UniProtKB-KW"/>
</dbReference>
<dbReference type="SUPFAM" id="SSF51445">
    <property type="entry name" value="(Trans)glycosidases"/>
    <property type="match status" value="1"/>
</dbReference>
<proteinExistence type="inferred from homology"/>
<keyword evidence="3" id="KW-0843">Virulence</keyword>
<reference evidence="6" key="1">
    <citation type="journal article" date="2023" name="IMA Fungus">
        <title>Comparative genomic study of the Penicillium genus elucidates a diverse pangenome and 15 lateral gene transfer events.</title>
        <authorList>
            <person name="Petersen C."/>
            <person name="Sorensen T."/>
            <person name="Nielsen M.R."/>
            <person name="Sondergaard T.E."/>
            <person name="Sorensen J.L."/>
            <person name="Fitzpatrick D.A."/>
            <person name="Frisvad J.C."/>
            <person name="Nielsen K.L."/>
        </authorList>
    </citation>
    <scope>NUCLEOTIDE SEQUENCE</scope>
    <source>
        <strain evidence="6">IBT 12815</strain>
    </source>
</reference>
<dbReference type="PANTHER" id="PTHR47700:SF2">
    <property type="entry name" value="CHITINASE"/>
    <property type="match status" value="1"/>
</dbReference>
<dbReference type="SUPFAM" id="SSF54556">
    <property type="entry name" value="Chitinase insertion domain"/>
    <property type="match status" value="1"/>
</dbReference>
<dbReference type="Proteomes" id="UP001213799">
    <property type="component" value="Unassembled WGS sequence"/>
</dbReference>
<dbReference type="InterPro" id="IPR018392">
    <property type="entry name" value="LysM"/>
</dbReference>
<protein>
    <recommendedName>
        <fullName evidence="5">LysM domain-containing protein</fullName>
    </recommendedName>
</protein>
<evidence type="ECO:0000256" key="3">
    <source>
        <dbReference type="ARBA" id="ARBA00023026"/>
    </source>
</evidence>
<name>A0AAD6H3M1_9EURO</name>
<dbReference type="CDD" id="cd00118">
    <property type="entry name" value="LysM"/>
    <property type="match status" value="1"/>
</dbReference>
<evidence type="ECO:0000313" key="7">
    <source>
        <dbReference type="Proteomes" id="UP001213799"/>
    </source>
</evidence>
<dbReference type="Gene3D" id="3.20.20.80">
    <property type="entry name" value="Glycosidases"/>
    <property type="match status" value="2"/>
</dbReference>
<sequence>MRRPKGASAIGLAMMSLASIANAYQSALHACPAPRDSMSGDWTVYTSVTRLQACKEPMLLDFSLHSGLDEEDMVIKLLVCTSNNMTSNTVTSGAPSGVQNSARGHHAISHKRFHNRDIHSTCIPGEKQGISLDLNIDSDVSSVSVNDLHTILERVQNHLGNTSHCDTTNVFGYYNGVAVGVYVGPAIDNAKSTSSLFQRFYEQISKGQDAKSMVMQRCLGVSNADYTIGLAVDTTGDLTSVQKSVHSWSNGQCASTDGVSTKRGVPVLEKAMDLVLSSNGTVRDAHIFKRSDCRTISVIGGDSCPSLVKKCGISPNDFTKYNTAKTLCSMLVAGQPVCCSAGSLPDIRPKPNKDGSCHTYTVQANDVCNSIAAANGLKASDISDFNDKTIWGWFGCGNLQLKSLICLSKGDPPMPAPVSNAQCGPIVAGTKRPTNGTALADLNQSTDLPGIPKGLASDGTTYLNFIKKMKLNFPFDKTVSIAAPASYWYLKSFLIDEMAKSLDYIVYITYDLHGKCPGNCLIECQWDYGKQWTQEGCPNGDCLRSQGTSSSCAVDHVNLTETKYAPSMRALFLPTHLDFIGYRLSCAVTKAGVDSNKVFVGIPTYGRSFEGRCTETAGIIANAEINEILAIGNQTKTYYDAGFDSNIIVWDNTWASFMDITTRASTLAEPSKGAVDLNKFTDDDDNYDDALDEPPVPKLAACTATFHSIKALSNASSTIPEHCVTQYTVQTLSDLPSTAMKNYTDLINDGYDAKFKIYADMVAELAGASVHDFVYQNGNKYFTCKVDEDTICCDQCHANKNTYNCDLCWSDSACYTTCDSLACQQSHGFGDPELFYKWKSETEPCPPDYSKRFRKDRGYPESVHWSLDDSKATKFWADLYTNTGINQSHIQFGQYTRQKTCGPSVKCDDDCWKTGYDYNISLPKGYDASEVSNPKDTAKKGLDRAGSLKPQISTTLFQMATDTWIGDGMDLIDSISLPILMIVSAVQEMSAVEKVADKLSAEERSSRKQRL</sequence>
<dbReference type="Pfam" id="PF00704">
    <property type="entry name" value="Glyco_hydro_18"/>
    <property type="match status" value="1"/>
</dbReference>